<dbReference type="Proteomes" id="UP000292372">
    <property type="component" value="Unassembled WGS sequence"/>
</dbReference>
<gene>
    <name evidence="1" type="ORF">EYD46_13450</name>
</gene>
<accession>A0A4Q9FLA7</accession>
<organism evidence="1 2">
    <name type="scientific">Hyunsoonleella pacifica</name>
    <dbReference type="NCBI Taxonomy" id="1080224"/>
    <lineage>
        <taxon>Bacteria</taxon>
        <taxon>Pseudomonadati</taxon>
        <taxon>Bacteroidota</taxon>
        <taxon>Flavobacteriia</taxon>
        <taxon>Flavobacteriales</taxon>
        <taxon>Flavobacteriaceae</taxon>
    </lineage>
</organism>
<dbReference type="EMBL" id="SIRS01000005">
    <property type="protein sequence ID" value="TBN14571.1"/>
    <property type="molecule type" value="Genomic_DNA"/>
</dbReference>
<keyword evidence="2" id="KW-1185">Reference proteome</keyword>
<sequence>MAIGGIGNSIGQVVSLGKFDPENPTSYQERIEHYINNGLNTEDTRKKYLIIPSINDNSYNFKYLNIGRVDDGYVATESTNAPDKFFKKLCDVTEHSNVQATLPFYSYQFQINDVKNRGISREIITQLTDSFKNKQKLVNQYFGIQHQTVPPLVTILLSHAKAYLIFQAKFYN</sequence>
<protein>
    <submittedName>
        <fullName evidence="1">Uncharacterized protein</fullName>
    </submittedName>
</protein>
<evidence type="ECO:0000313" key="1">
    <source>
        <dbReference type="EMBL" id="TBN14571.1"/>
    </source>
</evidence>
<dbReference type="OrthoDB" id="788276at2"/>
<evidence type="ECO:0000313" key="2">
    <source>
        <dbReference type="Proteomes" id="UP000292372"/>
    </source>
</evidence>
<dbReference type="AlphaFoldDB" id="A0A4Q9FLA7"/>
<comment type="caution">
    <text evidence="1">The sequence shown here is derived from an EMBL/GenBank/DDBJ whole genome shotgun (WGS) entry which is preliminary data.</text>
</comment>
<proteinExistence type="predicted"/>
<dbReference type="RefSeq" id="WP_130937693.1">
    <property type="nucleotide sequence ID" value="NZ_BMEE01000002.1"/>
</dbReference>
<reference evidence="1 2" key="1">
    <citation type="journal article" date="2015" name="Int. J. Syst. Evol. Microbiol.">
        <title>Hyunsoonleella pacifica sp. nov., isolated from seawater of South Pacific Gyre.</title>
        <authorList>
            <person name="Gao X."/>
            <person name="Zhang Z."/>
            <person name="Dai X."/>
            <person name="Zhang X.H."/>
        </authorList>
    </citation>
    <scope>NUCLEOTIDE SEQUENCE [LARGE SCALE GENOMIC DNA]</scope>
    <source>
        <strain evidence="1 2">SW033</strain>
    </source>
</reference>
<name>A0A4Q9FLA7_9FLAO</name>